<organism evidence="2 3">
    <name type="scientific">Sulfitobacter sabulilitoris</name>
    <dbReference type="NCBI Taxonomy" id="2562655"/>
    <lineage>
        <taxon>Bacteria</taxon>
        <taxon>Pseudomonadati</taxon>
        <taxon>Pseudomonadota</taxon>
        <taxon>Alphaproteobacteria</taxon>
        <taxon>Rhodobacterales</taxon>
        <taxon>Roseobacteraceae</taxon>
        <taxon>Sulfitobacter</taxon>
    </lineage>
</organism>
<proteinExistence type="predicted"/>
<reference evidence="2 3" key="1">
    <citation type="submission" date="2019-05" db="EMBL/GenBank/DDBJ databases">
        <title>Sulfitobacter sabulilitoris sp. nov., isolated from a marine sand.</title>
        <authorList>
            <person name="Yoon J.-H."/>
        </authorList>
    </citation>
    <scope>NUCLEOTIDE SEQUENCE [LARGE SCALE GENOMIC DNA]</scope>
    <source>
        <strain evidence="2 3">HSMS-29</strain>
    </source>
</reference>
<keyword evidence="2" id="KW-0378">Hydrolase</keyword>
<dbReference type="Proteomes" id="UP000309550">
    <property type="component" value="Unassembled WGS sequence"/>
</dbReference>
<keyword evidence="3" id="KW-1185">Reference proteome</keyword>
<name>A0A5S3PLF9_9RHOB</name>
<feature type="domain" description="SGNH hydrolase-type esterase" evidence="1">
    <location>
        <begin position="50"/>
        <end position="220"/>
    </location>
</feature>
<dbReference type="CDD" id="cd01836">
    <property type="entry name" value="FeeA_FeeB_like"/>
    <property type="match status" value="1"/>
</dbReference>
<sequence>MKDALRVAALSPVLIAQAAQVMARAERLPEAAGPRSGSLGQGAPLRLLIVGDSSAAGVGVDHQHQALSGQLVAVLSQTRHVSWQLVARTGATTRSTLATLDRMPARPFDVAVVALGVNDVLWQTPQRIWRQRQARLAEVLTTKFGTSRLFRTAVPPLGDFPLLPRPLATVLGRHAARLDAALLADCMRDPRSVHLGLSLPLTPDWMARDGFHPNAALYALWGAEMARLILRPPEV</sequence>
<dbReference type="RefSeq" id="WP_138660572.1">
    <property type="nucleotide sequence ID" value="NZ_VANS01000001.1"/>
</dbReference>
<comment type="caution">
    <text evidence="2">The sequence shown here is derived from an EMBL/GenBank/DDBJ whole genome shotgun (WGS) entry which is preliminary data.</text>
</comment>
<evidence type="ECO:0000313" key="3">
    <source>
        <dbReference type="Proteomes" id="UP000309550"/>
    </source>
</evidence>
<dbReference type="Gene3D" id="3.40.50.1110">
    <property type="entry name" value="SGNH hydrolase"/>
    <property type="match status" value="1"/>
</dbReference>
<evidence type="ECO:0000313" key="2">
    <source>
        <dbReference type="EMBL" id="TMM54400.1"/>
    </source>
</evidence>
<dbReference type="EMBL" id="VANS01000001">
    <property type="protein sequence ID" value="TMM54400.1"/>
    <property type="molecule type" value="Genomic_DNA"/>
</dbReference>
<dbReference type="SUPFAM" id="SSF52266">
    <property type="entry name" value="SGNH hydrolase"/>
    <property type="match status" value="1"/>
</dbReference>
<dbReference type="AlphaFoldDB" id="A0A5S3PLF9"/>
<dbReference type="OrthoDB" id="9804395at2"/>
<dbReference type="GO" id="GO:0016788">
    <property type="term" value="F:hydrolase activity, acting on ester bonds"/>
    <property type="evidence" value="ECO:0007669"/>
    <property type="project" value="UniProtKB-ARBA"/>
</dbReference>
<protein>
    <submittedName>
        <fullName evidence="2">SGNH/GDSL hydrolase family protein</fullName>
    </submittedName>
</protein>
<dbReference type="InterPro" id="IPR013830">
    <property type="entry name" value="SGNH_hydro"/>
</dbReference>
<accession>A0A5S3PLF9</accession>
<dbReference type="InterPro" id="IPR036514">
    <property type="entry name" value="SGNH_hydro_sf"/>
</dbReference>
<evidence type="ECO:0000259" key="1">
    <source>
        <dbReference type="Pfam" id="PF13472"/>
    </source>
</evidence>
<dbReference type="Pfam" id="PF13472">
    <property type="entry name" value="Lipase_GDSL_2"/>
    <property type="match status" value="1"/>
</dbReference>
<gene>
    <name evidence="2" type="ORF">FDT80_02050</name>
</gene>